<dbReference type="GO" id="GO:0140359">
    <property type="term" value="F:ABC-type transporter activity"/>
    <property type="evidence" value="ECO:0007669"/>
    <property type="project" value="InterPro"/>
</dbReference>
<evidence type="ECO:0000256" key="5">
    <source>
        <dbReference type="ARBA" id="ARBA00022519"/>
    </source>
</evidence>
<dbReference type="GO" id="GO:0015920">
    <property type="term" value="P:lipopolysaccharide transport"/>
    <property type="evidence" value="ECO:0007669"/>
    <property type="project" value="TreeGrafter"/>
</dbReference>
<comment type="subcellular location">
    <subcellularLocation>
        <location evidence="1">Cell inner membrane</location>
        <topology evidence="1">Multi-pass membrane protein</topology>
    </subcellularLocation>
    <subcellularLocation>
        <location evidence="9">Cell membrane</location>
        <topology evidence="9">Multi-pass membrane protein</topology>
    </subcellularLocation>
</comment>
<gene>
    <name evidence="11" type="ORF">ADN00_06460</name>
</gene>
<keyword evidence="6 9" id="KW-0812">Transmembrane</keyword>
<feature type="transmembrane region" description="Helical" evidence="9">
    <location>
        <begin position="81"/>
        <end position="108"/>
    </location>
</feature>
<feature type="transmembrane region" description="Helical" evidence="9">
    <location>
        <begin position="7"/>
        <end position="29"/>
    </location>
</feature>
<evidence type="ECO:0000256" key="4">
    <source>
        <dbReference type="ARBA" id="ARBA00022475"/>
    </source>
</evidence>
<keyword evidence="7 9" id="KW-1133">Transmembrane helix</keyword>
<dbReference type="GO" id="GO:0005886">
    <property type="term" value="C:plasma membrane"/>
    <property type="evidence" value="ECO:0007669"/>
    <property type="project" value="UniProtKB-SubCell"/>
</dbReference>
<sequence>MKLRYKGSLLGVIWSLLLPLTQLLVFTFLFRRVIQLDIPNYPIFVFIGVLAWNWFQTSLVAASGSITDNRDLIKRPGFPTLLLPVITVATNLIQFLLALPVLLVFLYLSGGQLTLAFLLLPLILLIQFLFTVSLGYLTATFQVSFRDTQHLLGVVLLLLFYLTPVFYDAGFVPTRFLPIYRLNPMMHIIGAYRNILSKGEPPDFAAIGIVFAASALLLWIGLAVFRRASDTFVEEL</sequence>
<keyword evidence="5" id="KW-0997">Cell inner membrane</keyword>
<evidence type="ECO:0000313" key="11">
    <source>
        <dbReference type="EMBL" id="KPL78890.1"/>
    </source>
</evidence>
<keyword evidence="3 9" id="KW-0813">Transport</keyword>
<keyword evidence="4 9" id="KW-1003">Cell membrane</keyword>
<evidence type="ECO:0000256" key="2">
    <source>
        <dbReference type="ARBA" id="ARBA00007783"/>
    </source>
</evidence>
<feature type="transmembrane region" description="Helical" evidence="9">
    <location>
        <begin position="151"/>
        <end position="167"/>
    </location>
</feature>
<dbReference type="Proteomes" id="UP000050417">
    <property type="component" value="Unassembled WGS sequence"/>
</dbReference>
<dbReference type="PANTHER" id="PTHR30413">
    <property type="entry name" value="INNER MEMBRANE TRANSPORT PERMEASE"/>
    <property type="match status" value="1"/>
</dbReference>
<evidence type="ECO:0000259" key="10">
    <source>
        <dbReference type="PROSITE" id="PS51012"/>
    </source>
</evidence>
<dbReference type="EMBL" id="LGCL01000016">
    <property type="protein sequence ID" value="KPL78890.1"/>
    <property type="molecule type" value="Genomic_DNA"/>
</dbReference>
<evidence type="ECO:0000256" key="6">
    <source>
        <dbReference type="ARBA" id="ARBA00022692"/>
    </source>
</evidence>
<comment type="similarity">
    <text evidence="2 9">Belongs to the ABC-2 integral membrane protein family.</text>
</comment>
<evidence type="ECO:0000256" key="1">
    <source>
        <dbReference type="ARBA" id="ARBA00004429"/>
    </source>
</evidence>
<dbReference type="PANTHER" id="PTHR30413:SF8">
    <property type="entry name" value="TRANSPORT PERMEASE PROTEIN"/>
    <property type="match status" value="1"/>
</dbReference>
<feature type="transmembrane region" description="Helical" evidence="9">
    <location>
        <begin position="114"/>
        <end position="139"/>
    </location>
</feature>
<dbReference type="PATRIC" id="fig|1134406.4.peg.1795"/>
<evidence type="ECO:0000256" key="8">
    <source>
        <dbReference type="ARBA" id="ARBA00023136"/>
    </source>
</evidence>
<proteinExistence type="inferred from homology"/>
<dbReference type="Pfam" id="PF01061">
    <property type="entry name" value="ABC2_membrane"/>
    <property type="match status" value="1"/>
</dbReference>
<keyword evidence="8 9" id="KW-0472">Membrane</keyword>
<evidence type="ECO:0000256" key="7">
    <source>
        <dbReference type="ARBA" id="ARBA00022989"/>
    </source>
</evidence>
<feature type="transmembrane region" description="Helical" evidence="9">
    <location>
        <begin position="204"/>
        <end position="225"/>
    </location>
</feature>
<evidence type="ECO:0000256" key="3">
    <source>
        <dbReference type="ARBA" id="ARBA00022448"/>
    </source>
</evidence>
<name>A0A0N8GNS2_9CHLR</name>
<reference evidence="11 12" key="1">
    <citation type="submission" date="2015-07" db="EMBL/GenBank/DDBJ databases">
        <title>Genome sequence of Ornatilinea apprima DSM 23815.</title>
        <authorList>
            <person name="Hemp J."/>
            <person name="Ward L.M."/>
            <person name="Pace L.A."/>
            <person name="Fischer W.W."/>
        </authorList>
    </citation>
    <scope>NUCLEOTIDE SEQUENCE [LARGE SCALE GENOMIC DNA]</scope>
    <source>
        <strain evidence="11 12">P3M-1</strain>
    </source>
</reference>
<feature type="transmembrane region" description="Helical" evidence="9">
    <location>
        <begin position="41"/>
        <end position="61"/>
    </location>
</feature>
<evidence type="ECO:0000313" key="12">
    <source>
        <dbReference type="Proteomes" id="UP000050417"/>
    </source>
</evidence>
<dbReference type="InterPro" id="IPR047817">
    <property type="entry name" value="ABC2_TM_bact-type"/>
</dbReference>
<comment type="caution">
    <text evidence="11">The sequence shown here is derived from an EMBL/GenBank/DDBJ whole genome shotgun (WGS) entry which is preliminary data.</text>
</comment>
<protein>
    <recommendedName>
        <fullName evidence="9">Transport permease protein</fullName>
    </recommendedName>
</protein>
<dbReference type="STRING" id="1134406.ADN00_06460"/>
<dbReference type="InterPro" id="IPR013525">
    <property type="entry name" value="ABC2_TM"/>
</dbReference>
<dbReference type="AlphaFoldDB" id="A0A0N8GNS2"/>
<organism evidence="11 12">
    <name type="scientific">Ornatilinea apprima</name>
    <dbReference type="NCBI Taxonomy" id="1134406"/>
    <lineage>
        <taxon>Bacteria</taxon>
        <taxon>Bacillati</taxon>
        <taxon>Chloroflexota</taxon>
        <taxon>Anaerolineae</taxon>
        <taxon>Anaerolineales</taxon>
        <taxon>Anaerolineaceae</taxon>
        <taxon>Ornatilinea</taxon>
    </lineage>
</organism>
<evidence type="ECO:0000256" key="9">
    <source>
        <dbReference type="RuleBase" id="RU361157"/>
    </source>
</evidence>
<feature type="domain" description="ABC transmembrane type-2" evidence="10">
    <location>
        <begin position="10"/>
        <end position="228"/>
    </location>
</feature>
<accession>A0A0N8GNS2</accession>
<keyword evidence="12" id="KW-1185">Reference proteome</keyword>
<dbReference type="PROSITE" id="PS51012">
    <property type="entry name" value="ABC_TM2"/>
    <property type="match status" value="1"/>
</dbReference>